<feature type="transmembrane region" description="Helical" evidence="2">
    <location>
        <begin position="20"/>
        <end position="40"/>
    </location>
</feature>
<keyword evidence="2" id="KW-1133">Transmembrane helix</keyword>
<keyword evidence="2" id="KW-0472">Membrane</keyword>
<sequence length="104" mass="10886">MASFGSPAYTAAMGNGAGMMILAAGGVGLVNAIGDGIAAARQARYERRYDDALCTAIDHAGQMEAIARAAMEMLAELEAENGRLRAACRQRQDVINTLKARGRA</sequence>
<gene>
    <name evidence="3" type="ORF">IE4872_CH01094</name>
</gene>
<name>A0A1L5NFQ9_9HYPH</name>
<dbReference type="OrthoDB" id="8452972at2"/>
<evidence type="ECO:0000313" key="4">
    <source>
        <dbReference type="Proteomes" id="UP000184749"/>
    </source>
</evidence>
<dbReference type="EMBL" id="CP017101">
    <property type="protein sequence ID" value="APO66745.1"/>
    <property type="molecule type" value="Genomic_DNA"/>
</dbReference>
<reference evidence="3 4" key="1">
    <citation type="submission" date="2016-09" db="EMBL/GenBank/DDBJ databases">
        <title>The complete genome sequences of Rhizobium gallicum, symbiovars gallicum and phaseoli, symbionts associated to common bean (Phaseolus vulgaris).</title>
        <authorList>
            <person name="Bustos P."/>
            <person name="Santamaria R.I."/>
            <person name="Perez-Carrascal O.M."/>
            <person name="Juarez S."/>
            <person name="Lozano L."/>
            <person name="Martinez-Flores I."/>
            <person name="Martinez-Romero E."/>
            <person name="Cevallos M."/>
            <person name="Romero D."/>
            <person name="Davila G."/>
            <person name="Gonzalez V."/>
        </authorList>
    </citation>
    <scope>NUCLEOTIDE SEQUENCE [LARGE SCALE GENOMIC DNA]</scope>
    <source>
        <strain evidence="3 4">IE4872</strain>
    </source>
</reference>
<keyword evidence="1" id="KW-0175">Coiled coil</keyword>
<evidence type="ECO:0000256" key="1">
    <source>
        <dbReference type="SAM" id="Coils"/>
    </source>
</evidence>
<accession>A0A1L5NFQ9</accession>
<evidence type="ECO:0000256" key="2">
    <source>
        <dbReference type="SAM" id="Phobius"/>
    </source>
</evidence>
<protein>
    <submittedName>
        <fullName evidence="3">Uncharacterized protein</fullName>
    </submittedName>
</protein>
<dbReference type="AlphaFoldDB" id="A0A1L5NFQ9"/>
<proteinExistence type="predicted"/>
<dbReference type="RefSeq" id="WP_074066946.1">
    <property type="nucleotide sequence ID" value="NZ_CP017101.1"/>
</dbReference>
<dbReference type="Proteomes" id="UP000184749">
    <property type="component" value="Chromosome"/>
</dbReference>
<evidence type="ECO:0000313" key="3">
    <source>
        <dbReference type="EMBL" id="APO66745.1"/>
    </source>
</evidence>
<feature type="coiled-coil region" evidence="1">
    <location>
        <begin position="60"/>
        <end position="87"/>
    </location>
</feature>
<keyword evidence="2" id="KW-0812">Transmembrane</keyword>
<organism evidence="3 4">
    <name type="scientific">Rhizobium gallicum</name>
    <dbReference type="NCBI Taxonomy" id="56730"/>
    <lineage>
        <taxon>Bacteria</taxon>
        <taxon>Pseudomonadati</taxon>
        <taxon>Pseudomonadota</taxon>
        <taxon>Alphaproteobacteria</taxon>
        <taxon>Hyphomicrobiales</taxon>
        <taxon>Rhizobiaceae</taxon>
        <taxon>Rhizobium/Agrobacterium group</taxon>
        <taxon>Rhizobium</taxon>
    </lineage>
</organism>